<keyword evidence="3" id="KW-1185">Reference proteome</keyword>
<accession>A0A4Z2GP46</accession>
<dbReference type="AlphaFoldDB" id="A0A4Z2GP46"/>
<comment type="caution">
    <text evidence="2">The sequence shown here is derived from an EMBL/GenBank/DDBJ whole genome shotgun (WGS) entry which is preliminary data.</text>
</comment>
<dbReference type="Proteomes" id="UP000314294">
    <property type="component" value="Unassembled WGS sequence"/>
</dbReference>
<evidence type="ECO:0000313" key="3">
    <source>
        <dbReference type="Proteomes" id="UP000314294"/>
    </source>
</evidence>
<sequence>MCSEWPERLEAGLCVARLVQATKHHVTPGVDSYSLTMPMSITPTNSPLLTPHHHRGQRALAPSPCDAYGPHQRCPPKRNKTELKRGKMAPRCFPCQSP</sequence>
<dbReference type="EMBL" id="SRLO01000464">
    <property type="protein sequence ID" value="TNN55129.1"/>
    <property type="molecule type" value="Genomic_DNA"/>
</dbReference>
<name>A0A4Z2GP46_9TELE</name>
<reference evidence="2 3" key="1">
    <citation type="submission" date="2019-03" db="EMBL/GenBank/DDBJ databases">
        <title>First draft genome of Liparis tanakae, snailfish: a comprehensive survey of snailfish specific genes.</title>
        <authorList>
            <person name="Kim W."/>
            <person name="Song I."/>
            <person name="Jeong J.-H."/>
            <person name="Kim D."/>
            <person name="Kim S."/>
            <person name="Ryu S."/>
            <person name="Song J.Y."/>
            <person name="Lee S.K."/>
        </authorList>
    </citation>
    <scope>NUCLEOTIDE SEQUENCE [LARGE SCALE GENOMIC DNA]</scope>
    <source>
        <tissue evidence="2">Muscle</tissue>
    </source>
</reference>
<feature type="region of interest" description="Disordered" evidence="1">
    <location>
        <begin position="67"/>
        <end position="87"/>
    </location>
</feature>
<organism evidence="2 3">
    <name type="scientific">Liparis tanakae</name>
    <name type="common">Tanaka's snailfish</name>
    <dbReference type="NCBI Taxonomy" id="230148"/>
    <lineage>
        <taxon>Eukaryota</taxon>
        <taxon>Metazoa</taxon>
        <taxon>Chordata</taxon>
        <taxon>Craniata</taxon>
        <taxon>Vertebrata</taxon>
        <taxon>Euteleostomi</taxon>
        <taxon>Actinopterygii</taxon>
        <taxon>Neopterygii</taxon>
        <taxon>Teleostei</taxon>
        <taxon>Neoteleostei</taxon>
        <taxon>Acanthomorphata</taxon>
        <taxon>Eupercaria</taxon>
        <taxon>Perciformes</taxon>
        <taxon>Cottioidei</taxon>
        <taxon>Cottales</taxon>
        <taxon>Liparidae</taxon>
        <taxon>Liparis</taxon>
    </lineage>
</organism>
<evidence type="ECO:0000313" key="2">
    <source>
        <dbReference type="EMBL" id="TNN55129.1"/>
    </source>
</evidence>
<protein>
    <submittedName>
        <fullName evidence="2">Uncharacterized protein</fullName>
    </submittedName>
</protein>
<evidence type="ECO:0000256" key="1">
    <source>
        <dbReference type="SAM" id="MobiDB-lite"/>
    </source>
</evidence>
<proteinExistence type="predicted"/>
<gene>
    <name evidence="2" type="ORF">EYF80_034653</name>
</gene>